<dbReference type="EMBL" id="JBHUOL010000023">
    <property type="protein sequence ID" value="MFD2910146.1"/>
    <property type="molecule type" value="Genomic_DNA"/>
</dbReference>
<keyword evidence="1" id="KW-1133">Transmembrane helix</keyword>
<reference evidence="3" key="1">
    <citation type="journal article" date="2019" name="Int. J. Syst. Evol. Microbiol.">
        <title>The Global Catalogue of Microorganisms (GCM) 10K type strain sequencing project: providing services to taxonomists for standard genome sequencing and annotation.</title>
        <authorList>
            <consortium name="The Broad Institute Genomics Platform"/>
            <consortium name="The Broad Institute Genome Sequencing Center for Infectious Disease"/>
            <person name="Wu L."/>
            <person name="Ma J."/>
        </authorList>
    </citation>
    <scope>NUCLEOTIDE SEQUENCE [LARGE SCALE GENOMIC DNA]</scope>
    <source>
        <strain evidence="3">KCTC 52644</strain>
    </source>
</reference>
<evidence type="ECO:0000256" key="1">
    <source>
        <dbReference type="SAM" id="Phobius"/>
    </source>
</evidence>
<proteinExistence type="predicted"/>
<dbReference type="Proteomes" id="UP001597549">
    <property type="component" value="Unassembled WGS sequence"/>
</dbReference>
<keyword evidence="3" id="KW-1185">Reference proteome</keyword>
<gene>
    <name evidence="2" type="ORF">ACFSX9_15555</name>
</gene>
<evidence type="ECO:0000313" key="3">
    <source>
        <dbReference type="Proteomes" id="UP001597549"/>
    </source>
</evidence>
<comment type="caution">
    <text evidence="2">The sequence shown here is derived from an EMBL/GenBank/DDBJ whole genome shotgun (WGS) entry which is preliminary data.</text>
</comment>
<organism evidence="2 3">
    <name type="scientific">Flavobacterium ardleyense</name>
    <dbReference type="NCBI Taxonomy" id="2038737"/>
    <lineage>
        <taxon>Bacteria</taxon>
        <taxon>Pseudomonadati</taxon>
        <taxon>Bacteroidota</taxon>
        <taxon>Flavobacteriia</taxon>
        <taxon>Flavobacteriales</taxon>
        <taxon>Flavobacteriaceae</taxon>
        <taxon>Flavobacterium</taxon>
    </lineage>
</organism>
<sequence>MLGILLIYWIGKYFYQLAEKFNQNKWLYAILGIVVFYAAQLFFGILLGIIDTIFDLGINFEENLGLDLLGIPIGALACYLFYILLNKVWKRDIVIVSDSIQDIGKSEID</sequence>
<feature type="transmembrane region" description="Helical" evidence="1">
    <location>
        <begin position="26"/>
        <end position="49"/>
    </location>
</feature>
<protein>
    <submittedName>
        <fullName evidence="2">Uncharacterized protein</fullName>
    </submittedName>
</protein>
<accession>A0ABW5ZDI4</accession>
<evidence type="ECO:0000313" key="2">
    <source>
        <dbReference type="EMBL" id="MFD2910146.1"/>
    </source>
</evidence>
<dbReference type="RefSeq" id="WP_379809352.1">
    <property type="nucleotide sequence ID" value="NZ_JBHUOL010000023.1"/>
</dbReference>
<keyword evidence="1" id="KW-0812">Transmembrane</keyword>
<keyword evidence="1" id="KW-0472">Membrane</keyword>
<feature type="transmembrane region" description="Helical" evidence="1">
    <location>
        <begin position="69"/>
        <end position="85"/>
    </location>
</feature>
<name>A0ABW5ZDI4_9FLAO</name>